<evidence type="ECO:0000313" key="1">
    <source>
        <dbReference type="EMBL" id="MBD3926343.1"/>
    </source>
</evidence>
<evidence type="ECO:0008006" key="3">
    <source>
        <dbReference type="Google" id="ProtNLM"/>
    </source>
</evidence>
<dbReference type="RefSeq" id="WP_191196166.1">
    <property type="nucleotide sequence ID" value="NZ_JACXYZ010000002.1"/>
</dbReference>
<dbReference type="Gene3D" id="3.10.180.10">
    <property type="entry name" value="2,3-Dihydroxybiphenyl 1,2-Dioxygenase, domain 1"/>
    <property type="match status" value="1"/>
</dbReference>
<organism evidence="1 2">
    <name type="scientific">Nocardioides cavernae</name>
    <dbReference type="NCBI Taxonomy" id="1921566"/>
    <lineage>
        <taxon>Bacteria</taxon>
        <taxon>Bacillati</taxon>
        <taxon>Actinomycetota</taxon>
        <taxon>Actinomycetes</taxon>
        <taxon>Propionibacteriales</taxon>
        <taxon>Nocardioidaceae</taxon>
        <taxon>Nocardioides</taxon>
    </lineage>
</organism>
<gene>
    <name evidence="1" type="ORF">IEZ26_17085</name>
</gene>
<dbReference type="SUPFAM" id="SSF54593">
    <property type="entry name" value="Glyoxalase/Bleomycin resistance protein/Dihydroxybiphenyl dioxygenase"/>
    <property type="match status" value="1"/>
</dbReference>
<comment type="caution">
    <text evidence="1">The sequence shown here is derived from an EMBL/GenBank/DDBJ whole genome shotgun (WGS) entry which is preliminary data.</text>
</comment>
<evidence type="ECO:0000313" key="2">
    <source>
        <dbReference type="Proteomes" id="UP000618818"/>
    </source>
</evidence>
<dbReference type="EMBL" id="JACXYZ010000002">
    <property type="protein sequence ID" value="MBD3926343.1"/>
    <property type="molecule type" value="Genomic_DNA"/>
</dbReference>
<protein>
    <recommendedName>
        <fullName evidence="3">VOC family protein</fullName>
    </recommendedName>
</protein>
<sequence>MPPTVIPMLPCADIDEVAEFLTALGFTVTYRQTRPNPFVALEGHGFPIQYYGLEGHVAEHSHSTCGVLVADTEAMFETFAAGLRARYGKLPVSGLPRITRPRPRKNVGGVSGFSLIDPAGNWIRFFRDGPPDPVGEASPLREGLLNAVVLADSKGDPVQAAKILRGAVRRADPSDPALPEARDFLAELDERTSPPGLDGTSV</sequence>
<name>A0ABR8NDY0_9ACTN</name>
<keyword evidence="2" id="KW-1185">Reference proteome</keyword>
<accession>A0ABR8NDY0</accession>
<proteinExistence type="predicted"/>
<dbReference type="InterPro" id="IPR029068">
    <property type="entry name" value="Glyas_Bleomycin-R_OHBP_Dase"/>
</dbReference>
<dbReference type="Proteomes" id="UP000618818">
    <property type="component" value="Unassembled WGS sequence"/>
</dbReference>
<reference evidence="1 2" key="1">
    <citation type="submission" date="2020-09" db="EMBL/GenBank/DDBJ databases">
        <title>novel species in genus Nocardioides.</title>
        <authorList>
            <person name="Zhang G."/>
        </authorList>
    </citation>
    <scope>NUCLEOTIDE SEQUENCE [LARGE SCALE GENOMIC DNA]</scope>
    <source>
        <strain evidence="1 2">KCTC 39551</strain>
    </source>
</reference>